<dbReference type="EMBL" id="JAEUBD010000526">
    <property type="protein sequence ID" value="KAH3674077.1"/>
    <property type="molecule type" value="Genomic_DNA"/>
</dbReference>
<feature type="transmembrane region" description="Helical" evidence="1">
    <location>
        <begin position="87"/>
        <end position="107"/>
    </location>
</feature>
<reference evidence="2" key="1">
    <citation type="journal article" date="2021" name="Open Biol.">
        <title>Shared evolutionary footprints suggest mitochondrial oxidative damage underlies multiple complex I losses in fungi.</title>
        <authorList>
            <person name="Schikora-Tamarit M.A."/>
            <person name="Marcet-Houben M."/>
            <person name="Nosek J."/>
            <person name="Gabaldon T."/>
        </authorList>
    </citation>
    <scope>NUCLEOTIDE SEQUENCE</scope>
    <source>
        <strain evidence="2">NCAIM Y.01608</strain>
    </source>
</reference>
<dbReference type="Proteomes" id="UP000788993">
    <property type="component" value="Unassembled WGS sequence"/>
</dbReference>
<protein>
    <submittedName>
        <fullName evidence="2">Uncharacterized protein</fullName>
    </submittedName>
</protein>
<evidence type="ECO:0000313" key="2">
    <source>
        <dbReference type="EMBL" id="KAH3674077.1"/>
    </source>
</evidence>
<keyword evidence="1" id="KW-1133">Transmembrane helix</keyword>
<dbReference type="AlphaFoldDB" id="A0A9P8PLI2"/>
<evidence type="ECO:0000256" key="1">
    <source>
        <dbReference type="SAM" id="Phobius"/>
    </source>
</evidence>
<evidence type="ECO:0000313" key="3">
    <source>
        <dbReference type="Proteomes" id="UP000788993"/>
    </source>
</evidence>
<sequence length="112" mass="12204">MDADHGPMPLNFCKSRLMVMSSLVWKYNWENLTPSGGTSSDSIKALASLFTNSAFLFDRPQLRSSSIDFESNISGSGSSLSLDSTSISFFLIALAAFPLICCEIIPLTRLSK</sequence>
<proteinExistence type="predicted"/>
<name>A0A9P8PLI2_9ASCO</name>
<keyword evidence="3" id="KW-1185">Reference proteome</keyword>
<keyword evidence="1" id="KW-0812">Transmembrane</keyword>
<accession>A0A9P8PLI2</accession>
<comment type="caution">
    <text evidence="2">The sequence shown here is derived from an EMBL/GenBank/DDBJ whole genome shotgun (WGS) entry which is preliminary data.</text>
</comment>
<organism evidence="2 3">
    <name type="scientific">Ogataea polymorpha</name>
    <dbReference type="NCBI Taxonomy" id="460523"/>
    <lineage>
        <taxon>Eukaryota</taxon>
        <taxon>Fungi</taxon>
        <taxon>Dikarya</taxon>
        <taxon>Ascomycota</taxon>
        <taxon>Saccharomycotina</taxon>
        <taxon>Pichiomycetes</taxon>
        <taxon>Pichiales</taxon>
        <taxon>Pichiaceae</taxon>
        <taxon>Ogataea</taxon>
    </lineage>
</organism>
<keyword evidence="1" id="KW-0472">Membrane</keyword>
<reference evidence="2" key="2">
    <citation type="submission" date="2021-01" db="EMBL/GenBank/DDBJ databases">
        <authorList>
            <person name="Schikora-Tamarit M.A."/>
        </authorList>
    </citation>
    <scope>NUCLEOTIDE SEQUENCE</scope>
    <source>
        <strain evidence="2">NCAIM Y.01608</strain>
    </source>
</reference>
<gene>
    <name evidence="2" type="ORF">OGATHE_002057</name>
</gene>